<protein>
    <submittedName>
        <fullName evidence="8">Bicyclomycin resistance protein</fullName>
    </submittedName>
    <submittedName>
        <fullName evidence="9">Multidrug effflux MFS transporter</fullName>
    </submittedName>
</protein>
<dbReference type="Gene3D" id="1.20.1720.10">
    <property type="entry name" value="Multidrug resistance protein D"/>
    <property type="match status" value="1"/>
</dbReference>
<feature type="transmembrane region" description="Helical" evidence="6">
    <location>
        <begin position="168"/>
        <end position="187"/>
    </location>
</feature>
<keyword evidence="2" id="KW-0813">Transport</keyword>
<evidence type="ECO:0000313" key="10">
    <source>
        <dbReference type="Proteomes" id="UP000051497"/>
    </source>
</evidence>
<dbReference type="GO" id="GO:0015385">
    <property type="term" value="F:sodium:proton antiporter activity"/>
    <property type="evidence" value="ECO:0007669"/>
    <property type="project" value="TreeGrafter"/>
</dbReference>
<dbReference type="CDD" id="cd17320">
    <property type="entry name" value="MFS_MdfA_MDR_like"/>
    <property type="match status" value="1"/>
</dbReference>
<reference evidence="9" key="2">
    <citation type="journal article" date="2016" name="Genome Announc.">
        <title>Draft Genome Sequences of Two Novel Amoeba-Resistant Intranuclear Bacteria, 'Candidatus Berkiella cookevillensis' and 'Candidatus Berkiella aquae'.</title>
        <authorList>
            <person name="Mehari Y.T."/>
            <person name="Arivett B.A."/>
            <person name="Farone A.L."/>
            <person name="Gunderson J.H."/>
            <person name="Farone M.B."/>
        </authorList>
    </citation>
    <scope>NUCLEOTIDE SEQUENCE</scope>
    <source>
        <strain evidence="9">HT99</strain>
    </source>
</reference>
<dbReference type="EMBL" id="LKAJ01000020">
    <property type="protein sequence ID" value="KRG18464.1"/>
    <property type="molecule type" value="Genomic_DNA"/>
</dbReference>
<dbReference type="AlphaFoldDB" id="A0A0Q9YD21"/>
<keyword evidence="10" id="KW-1185">Reference proteome</keyword>
<dbReference type="InterPro" id="IPR020846">
    <property type="entry name" value="MFS_dom"/>
</dbReference>
<keyword evidence="3 6" id="KW-0812">Transmembrane</keyword>
<feature type="transmembrane region" description="Helical" evidence="6">
    <location>
        <begin position="80"/>
        <end position="103"/>
    </location>
</feature>
<dbReference type="OrthoDB" id="5670831at2"/>
<reference evidence="8" key="1">
    <citation type="submission" date="2015-09" db="EMBL/GenBank/DDBJ databases">
        <title>Draft Genome Sequences of Two Novel Amoeba-resistant Intranuclear Bacteria, Candidatus Berkiella cookevillensis and Candidatus Berkiella aquae.</title>
        <authorList>
            <person name="Mehari Y.T."/>
            <person name="Arivett B.A."/>
            <person name="Farone A.L."/>
            <person name="Gunderson J.H."/>
            <person name="Farone M.B."/>
        </authorList>
    </citation>
    <scope>NUCLEOTIDE SEQUENCE [LARGE SCALE GENOMIC DNA]</scope>
    <source>
        <strain evidence="8">HT99</strain>
    </source>
</reference>
<dbReference type="InterPro" id="IPR036259">
    <property type="entry name" value="MFS_trans_sf"/>
</dbReference>
<proteinExistence type="predicted"/>
<dbReference type="GO" id="GO:1990961">
    <property type="term" value="P:xenobiotic detoxification by transmembrane export across the plasma membrane"/>
    <property type="evidence" value="ECO:0007669"/>
    <property type="project" value="TreeGrafter"/>
</dbReference>
<name>A0A0Q9YD21_9GAMM</name>
<feature type="transmembrane region" description="Helical" evidence="6">
    <location>
        <begin position="288"/>
        <end position="306"/>
    </location>
</feature>
<feature type="transmembrane region" description="Helical" evidence="6">
    <location>
        <begin position="256"/>
        <end position="276"/>
    </location>
</feature>
<comment type="subcellular location">
    <subcellularLocation>
        <location evidence="1">Membrane</location>
        <topology evidence="1">Multi-pass membrane protein</topology>
    </subcellularLocation>
</comment>
<evidence type="ECO:0000256" key="5">
    <source>
        <dbReference type="ARBA" id="ARBA00023136"/>
    </source>
</evidence>
<dbReference type="InterPro" id="IPR011701">
    <property type="entry name" value="MFS"/>
</dbReference>
<reference evidence="9" key="3">
    <citation type="submission" date="2021-06" db="EMBL/GenBank/DDBJ databases">
        <title>Genomic Description and Analysis of Intracellular Bacteria, Candidatus Berkiella cookevillensis and Candidatus Berkiella aquae.</title>
        <authorList>
            <person name="Kidane D.T."/>
            <person name="Mehari Y.T."/>
            <person name="Rice F.C."/>
            <person name="Arivett B.A."/>
            <person name="Farone A.L."/>
            <person name="Berk S.G."/>
            <person name="Farone M.B."/>
        </authorList>
    </citation>
    <scope>NUCLEOTIDE SEQUENCE</scope>
    <source>
        <strain evidence="9">HT99</strain>
    </source>
</reference>
<dbReference type="EMBL" id="LKAJ02000001">
    <property type="protein sequence ID" value="MCS5709908.1"/>
    <property type="molecule type" value="Genomic_DNA"/>
</dbReference>
<feature type="transmembrane region" description="Helical" evidence="6">
    <location>
        <begin position="49"/>
        <end position="68"/>
    </location>
</feature>
<comment type="caution">
    <text evidence="8">The sequence shown here is derived from an EMBL/GenBank/DDBJ whole genome shotgun (WGS) entry which is preliminary data.</text>
</comment>
<evidence type="ECO:0000256" key="6">
    <source>
        <dbReference type="SAM" id="Phobius"/>
    </source>
</evidence>
<evidence type="ECO:0000313" key="9">
    <source>
        <dbReference type="EMBL" id="MCS5709908.1"/>
    </source>
</evidence>
<dbReference type="SUPFAM" id="SSF103473">
    <property type="entry name" value="MFS general substrate transporter"/>
    <property type="match status" value="1"/>
</dbReference>
<evidence type="ECO:0000256" key="4">
    <source>
        <dbReference type="ARBA" id="ARBA00022989"/>
    </source>
</evidence>
<dbReference type="Pfam" id="PF07690">
    <property type="entry name" value="MFS_1"/>
    <property type="match status" value="1"/>
</dbReference>
<dbReference type="STRING" id="295108.HT99x_02995"/>
<evidence type="ECO:0000259" key="7">
    <source>
        <dbReference type="PROSITE" id="PS50850"/>
    </source>
</evidence>
<feature type="transmembrane region" description="Helical" evidence="6">
    <location>
        <begin position="376"/>
        <end position="395"/>
    </location>
</feature>
<feature type="transmembrane region" description="Helical" evidence="6">
    <location>
        <begin position="12"/>
        <end position="29"/>
    </location>
</feature>
<evidence type="ECO:0000313" key="8">
    <source>
        <dbReference type="EMBL" id="KRG18464.1"/>
    </source>
</evidence>
<dbReference type="PANTHER" id="PTHR23502:SF132">
    <property type="entry name" value="POLYAMINE TRANSPORTER 2-RELATED"/>
    <property type="match status" value="1"/>
</dbReference>
<gene>
    <name evidence="8" type="primary">bcr</name>
    <name evidence="9" type="ORF">HT99x_000560</name>
    <name evidence="8" type="ORF">HT99x_02995</name>
</gene>
<keyword evidence="4 6" id="KW-1133">Transmembrane helix</keyword>
<dbReference type="RefSeq" id="WP_075067586.1">
    <property type="nucleotide sequence ID" value="NZ_LKAJ02000001.1"/>
</dbReference>
<dbReference type="PANTHER" id="PTHR23502">
    <property type="entry name" value="MAJOR FACILITATOR SUPERFAMILY"/>
    <property type="match status" value="1"/>
</dbReference>
<feature type="transmembrane region" description="Helical" evidence="6">
    <location>
        <begin position="138"/>
        <end position="162"/>
    </location>
</feature>
<organism evidence="8">
    <name type="scientific">Candidatus Berkiella aquae</name>
    <dbReference type="NCBI Taxonomy" id="295108"/>
    <lineage>
        <taxon>Bacteria</taxon>
        <taxon>Pseudomonadati</taxon>
        <taxon>Pseudomonadota</taxon>
        <taxon>Gammaproteobacteria</taxon>
        <taxon>Candidatus Berkiellales</taxon>
        <taxon>Candidatus Berkiellaceae</taxon>
        <taxon>Candidatus Berkiella</taxon>
    </lineage>
</organism>
<feature type="transmembrane region" description="Helical" evidence="6">
    <location>
        <begin position="224"/>
        <end position="244"/>
    </location>
</feature>
<accession>A0A0Q9YD21</accession>
<feature type="transmembrane region" description="Helical" evidence="6">
    <location>
        <begin position="353"/>
        <end position="370"/>
    </location>
</feature>
<evidence type="ECO:0000256" key="3">
    <source>
        <dbReference type="ARBA" id="ARBA00022692"/>
    </source>
</evidence>
<evidence type="ECO:0000256" key="1">
    <source>
        <dbReference type="ARBA" id="ARBA00004141"/>
    </source>
</evidence>
<dbReference type="PROSITE" id="PS50850">
    <property type="entry name" value="MFS"/>
    <property type="match status" value="1"/>
</dbReference>
<keyword evidence="5 6" id="KW-0472">Membrane</keyword>
<dbReference type="GO" id="GO:0005886">
    <property type="term" value="C:plasma membrane"/>
    <property type="evidence" value="ECO:0007669"/>
    <property type="project" value="TreeGrafter"/>
</dbReference>
<sequence>MKPYFQSKAQELSFIGIVLFAFIAFYVETDIYTPTFPAMMSYFATNEQAIQLLISMNFLGLCLSSLFFGPASDAYGRKAILCTGLFIFMLGSFGCSLTSSFAWMVFYRLLQGLGCGAIVSAGLAMFFDVFTAEKSARLVALCNGLVGGLMALAPMIGNWIGLRWGWRVNFYLIAALVTLVFFAYLFYIKETLPKEKRTPLRVSTICRNYASLLSNFPFVAHNMIWCLTFSVIIVFIANLSLIFIDYLQVDKKIFGYYQASIMGAFFVGSLAGARLIKTRGMFRTKMIGNGFYLVGIMSLSILSFSHNESPNWLIASMTLASFGCAAAITISFSYSMNFIGDNLKGSAMSLTQSLRLLLTSGLIWIAAHYFDGSTIPMSLLAIVSSGISISLYACLYKRGMHFVRQTSITA</sequence>
<dbReference type="Proteomes" id="UP000051497">
    <property type="component" value="Unassembled WGS sequence"/>
</dbReference>
<feature type="transmembrane region" description="Helical" evidence="6">
    <location>
        <begin position="312"/>
        <end position="332"/>
    </location>
</feature>
<evidence type="ECO:0000256" key="2">
    <source>
        <dbReference type="ARBA" id="ARBA00022448"/>
    </source>
</evidence>
<feature type="domain" description="Major facilitator superfamily (MFS) profile" evidence="7">
    <location>
        <begin position="14"/>
        <end position="396"/>
    </location>
</feature>
<feature type="transmembrane region" description="Helical" evidence="6">
    <location>
        <begin position="109"/>
        <end position="131"/>
    </location>
</feature>